<evidence type="ECO:0000313" key="2">
    <source>
        <dbReference type="Proteomes" id="UP000774326"/>
    </source>
</evidence>
<comment type="caution">
    <text evidence="1">The sequence shown here is derived from an EMBL/GenBank/DDBJ whole genome shotgun (WGS) entry which is preliminary data.</text>
</comment>
<keyword evidence="2" id="KW-1185">Reference proteome</keyword>
<organism evidence="1 2">
    <name type="scientific">Wickerhamomyces pijperi</name>
    <name type="common">Yeast</name>
    <name type="synonym">Pichia pijperi</name>
    <dbReference type="NCBI Taxonomy" id="599730"/>
    <lineage>
        <taxon>Eukaryota</taxon>
        <taxon>Fungi</taxon>
        <taxon>Dikarya</taxon>
        <taxon>Ascomycota</taxon>
        <taxon>Saccharomycotina</taxon>
        <taxon>Saccharomycetes</taxon>
        <taxon>Phaffomycetales</taxon>
        <taxon>Wickerhamomycetaceae</taxon>
        <taxon>Wickerhamomyces</taxon>
    </lineage>
</organism>
<sequence>GRSLVAGMEYGRVAAAVENVAFAVGDCGGLEGTQESWHAAVAAVEVGADAVAVELHLLHHCCCGRQPTGTLVIALWSQYLFFQLLLVLSL</sequence>
<accession>A0A9P8Q8K9</accession>
<dbReference type="Proteomes" id="UP000774326">
    <property type="component" value="Unassembled WGS sequence"/>
</dbReference>
<gene>
    <name evidence="1" type="ORF">WICPIJ_002652</name>
</gene>
<name>A0A9P8Q8K9_WICPI</name>
<feature type="non-terminal residue" evidence="1">
    <location>
        <position position="1"/>
    </location>
</feature>
<protein>
    <submittedName>
        <fullName evidence="1">Uncharacterized protein</fullName>
    </submittedName>
</protein>
<dbReference type="EMBL" id="JAEUBG010001454">
    <property type="protein sequence ID" value="KAH3686372.1"/>
    <property type="molecule type" value="Genomic_DNA"/>
</dbReference>
<proteinExistence type="predicted"/>
<evidence type="ECO:0000313" key="1">
    <source>
        <dbReference type="EMBL" id="KAH3686372.1"/>
    </source>
</evidence>
<reference evidence="1" key="1">
    <citation type="journal article" date="2021" name="Open Biol.">
        <title>Shared evolutionary footprints suggest mitochondrial oxidative damage underlies multiple complex I losses in fungi.</title>
        <authorList>
            <person name="Schikora-Tamarit M.A."/>
            <person name="Marcet-Houben M."/>
            <person name="Nosek J."/>
            <person name="Gabaldon T."/>
        </authorList>
    </citation>
    <scope>NUCLEOTIDE SEQUENCE</scope>
    <source>
        <strain evidence="1">CBS2887</strain>
    </source>
</reference>
<dbReference type="AlphaFoldDB" id="A0A9P8Q8K9"/>
<reference evidence="1" key="2">
    <citation type="submission" date="2021-01" db="EMBL/GenBank/DDBJ databases">
        <authorList>
            <person name="Schikora-Tamarit M.A."/>
        </authorList>
    </citation>
    <scope>NUCLEOTIDE SEQUENCE</scope>
    <source>
        <strain evidence="1">CBS2887</strain>
    </source>
</reference>